<feature type="non-terminal residue" evidence="2">
    <location>
        <position position="1"/>
    </location>
</feature>
<evidence type="ECO:0008006" key="4">
    <source>
        <dbReference type="Google" id="ProtNLM"/>
    </source>
</evidence>
<evidence type="ECO:0000313" key="2">
    <source>
        <dbReference type="EMBL" id="CAK9096923.1"/>
    </source>
</evidence>
<evidence type="ECO:0000256" key="1">
    <source>
        <dbReference type="SAM" id="Coils"/>
    </source>
</evidence>
<dbReference type="Proteomes" id="UP001642464">
    <property type="component" value="Unassembled WGS sequence"/>
</dbReference>
<reference evidence="2 3" key="1">
    <citation type="submission" date="2024-02" db="EMBL/GenBank/DDBJ databases">
        <authorList>
            <person name="Chen Y."/>
            <person name="Shah S."/>
            <person name="Dougan E. K."/>
            <person name="Thang M."/>
            <person name="Chan C."/>
        </authorList>
    </citation>
    <scope>NUCLEOTIDE SEQUENCE [LARGE SCALE GENOMIC DNA]</scope>
</reference>
<sequence length="671" mass="75934">FCHSEQVLYAKLQRLFASKERQVTDHSRLKAERSLRAASAAVLRSRRNTNYLLYFMAWRDAVDKHEEALQNSEAQHAAAYRQGACKAATLLQDEPCAPLTFRRGALLQLCWGAWRNSSAGKLLWTLRSVFRAHEAQSIVRTTFSAWKHECRTCQSLLRDEQSKVKFVRLCLAAAFFGWQLVSSASSFLRKVVQATADARCQAASVEVLSVVVKEWGVLTKEVRATPTQIKKAMLQQPDLFAILEAWKMLCAGSFASCSASCALLAFHKSVVDYSFLRLVWCGWATYVEARVHLMTRCSKATSLLEKFRRWTTLAQAFSNWQAVKAAGVLRSGRLATAEHWTRELEKADLSQVLLAWRFCHSEQVLYAKLQRLFASKERQVTDHSRLKAERSLRAASAAVLRSRRNTNYLLYFMAWRDAVDKHEEALQNSEAQHAAAYRQGACKAATLLQDEPCAPLTFRRGALLQLCWGAWRNSSAGKLLWTLRSVFRAHEAQSIVRTTFSAWKHECRTCQSLLRDEQSKVKFVRLCLAAAFFGWQLVSSASSFLRKVVQATADARCQAASVEVLSVVVKEWGVLTKEVRATPTQIKKAMLQQPDLFAILEAWKMLCAGSFASCSASCALLAFHKSVVDYSFLRLVWCGWATYVEARVHLMTRCSKATSLLEKFRRWTTLA</sequence>
<feature type="non-terminal residue" evidence="2">
    <location>
        <position position="671"/>
    </location>
</feature>
<protein>
    <recommendedName>
        <fullName evidence="4">Sfi1 spindle body domain-containing protein</fullName>
    </recommendedName>
</protein>
<proteinExistence type="predicted"/>
<comment type="caution">
    <text evidence="2">The sequence shown here is derived from an EMBL/GenBank/DDBJ whole genome shotgun (WGS) entry which is preliminary data.</text>
</comment>
<accession>A0ABP0RAY5</accession>
<dbReference type="EMBL" id="CAXAMM010041031">
    <property type="protein sequence ID" value="CAK9096923.1"/>
    <property type="molecule type" value="Genomic_DNA"/>
</dbReference>
<keyword evidence="1" id="KW-0175">Coiled coil</keyword>
<name>A0ABP0RAY5_9DINO</name>
<evidence type="ECO:0000313" key="3">
    <source>
        <dbReference type="Proteomes" id="UP001642464"/>
    </source>
</evidence>
<organism evidence="2 3">
    <name type="scientific">Durusdinium trenchii</name>
    <dbReference type="NCBI Taxonomy" id="1381693"/>
    <lineage>
        <taxon>Eukaryota</taxon>
        <taxon>Sar</taxon>
        <taxon>Alveolata</taxon>
        <taxon>Dinophyceae</taxon>
        <taxon>Suessiales</taxon>
        <taxon>Symbiodiniaceae</taxon>
        <taxon>Durusdinium</taxon>
    </lineage>
</organism>
<feature type="coiled-coil region" evidence="1">
    <location>
        <begin position="55"/>
        <end position="82"/>
    </location>
</feature>
<gene>
    <name evidence="2" type="ORF">SCF082_LOCUS45485</name>
</gene>
<keyword evidence="3" id="KW-1185">Reference proteome</keyword>
<feature type="coiled-coil region" evidence="1">
    <location>
        <begin position="412"/>
        <end position="439"/>
    </location>
</feature>